<gene>
    <name evidence="1" type="ORF">METZ01_LOCUS101569</name>
</gene>
<sequence length="36" mass="3917">MPISIASLPLLTYLPSYYGQDIGISLSAIGTIWLFT</sequence>
<proteinExistence type="predicted"/>
<feature type="non-terminal residue" evidence="1">
    <location>
        <position position="36"/>
    </location>
</feature>
<reference evidence="1" key="1">
    <citation type="submission" date="2018-05" db="EMBL/GenBank/DDBJ databases">
        <authorList>
            <person name="Lanie J.A."/>
            <person name="Ng W.-L."/>
            <person name="Kazmierczak K.M."/>
            <person name="Andrzejewski T.M."/>
            <person name="Davidsen T.M."/>
            <person name="Wayne K.J."/>
            <person name="Tettelin H."/>
            <person name="Glass J.I."/>
            <person name="Rusch D."/>
            <person name="Podicherti R."/>
            <person name="Tsui H.-C.T."/>
            <person name="Winkler M.E."/>
        </authorList>
    </citation>
    <scope>NUCLEOTIDE SEQUENCE</scope>
</reference>
<accession>A0A381W897</accession>
<evidence type="ECO:0000313" key="1">
    <source>
        <dbReference type="EMBL" id="SVA48715.1"/>
    </source>
</evidence>
<dbReference type="AlphaFoldDB" id="A0A381W897"/>
<organism evidence="1">
    <name type="scientific">marine metagenome</name>
    <dbReference type="NCBI Taxonomy" id="408172"/>
    <lineage>
        <taxon>unclassified sequences</taxon>
        <taxon>metagenomes</taxon>
        <taxon>ecological metagenomes</taxon>
    </lineage>
</organism>
<dbReference type="EMBL" id="UINC01010998">
    <property type="protein sequence ID" value="SVA48715.1"/>
    <property type="molecule type" value="Genomic_DNA"/>
</dbReference>
<protein>
    <submittedName>
        <fullName evidence="1">Uncharacterized protein</fullName>
    </submittedName>
</protein>
<name>A0A381W897_9ZZZZ</name>